<gene>
    <name evidence="2" type="ORF">UFOVP281_21</name>
</gene>
<feature type="region of interest" description="Disordered" evidence="1">
    <location>
        <begin position="1"/>
        <end position="23"/>
    </location>
</feature>
<dbReference type="EMBL" id="LR796295">
    <property type="protein sequence ID" value="CAB4134908.1"/>
    <property type="molecule type" value="Genomic_DNA"/>
</dbReference>
<evidence type="ECO:0000256" key="1">
    <source>
        <dbReference type="SAM" id="MobiDB-lite"/>
    </source>
</evidence>
<sequence length="223" mass="25225">MTQQETSATENTDISQNDQATEKTFTQAEVNAILAKTKSQLEKKYTSKYEELGDPDQLRQIVSEHQKIQQEQQLKRGEFDRVIQELAAKKDAEIQKRDRVIESFKVETPIVDAAARYRAVNPEQVKALIRNQVRLSPEGEVEVLDEKGGVRYDDSGKPVSVDSFVQSWLQSNPHFVSAAPATTNTKSNVTSNTTKKLDITKLDMKNPEHRKIYADYRKTAGIA</sequence>
<protein>
    <recommendedName>
        <fullName evidence="3">Scaffold protein</fullName>
    </recommendedName>
</protein>
<evidence type="ECO:0000313" key="2">
    <source>
        <dbReference type="EMBL" id="CAB4134908.1"/>
    </source>
</evidence>
<evidence type="ECO:0008006" key="3">
    <source>
        <dbReference type="Google" id="ProtNLM"/>
    </source>
</evidence>
<organism evidence="2">
    <name type="scientific">uncultured Caudovirales phage</name>
    <dbReference type="NCBI Taxonomy" id="2100421"/>
    <lineage>
        <taxon>Viruses</taxon>
        <taxon>Duplodnaviria</taxon>
        <taxon>Heunggongvirae</taxon>
        <taxon>Uroviricota</taxon>
        <taxon>Caudoviricetes</taxon>
        <taxon>Peduoviridae</taxon>
        <taxon>Maltschvirus</taxon>
        <taxon>Maltschvirus maltsch</taxon>
    </lineage>
</organism>
<accession>A0A6J5LJZ2</accession>
<name>A0A6J5LJZ2_9CAUD</name>
<proteinExistence type="predicted"/>
<reference evidence="2" key="1">
    <citation type="submission" date="2020-04" db="EMBL/GenBank/DDBJ databases">
        <authorList>
            <person name="Chiriac C."/>
            <person name="Salcher M."/>
            <person name="Ghai R."/>
            <person name="Kavagutti S V."/>
        </authorList>
    </citation>
    <scope>NUCLEOTIDE SEQUENCE</scope>
</reference>